<dbReference type="Gene3D" id="3.90.550.10">
    <property type="entry name" value="Spore Coat Polysaccharide Biosynthesis Protein SpsA, Chain A"/>
    <property type="match status" value="1"/>
</dbReference>
<dbReference type="SUPFAM" id="SSF53448">
    <property type="entry name" value="Nucleotide-diphospho-sugar transferases"/>
    <property type="match status" value="1"/>
</dbReference>
<dbReference type="InterPro" id="IPR050793">
    <property type="entry name" value="CMP-NeuNAc_synthase"/>
</dbReference>
<evidence type="ECO:0000259" key="1">
    <source>
        <dbReference type="Pfam" id="PF13472"/>
    </source>
</evidence>
<dbReference type="InterPro" id="IPR013830">
    <property type="entry name" value="SGNH_hydro"/>
</dbReference>
<sequence length="410" mass="46923">MEPVCIIPARSGSKGLPNKNMLFLDGKPMIFHTIHAAIESGCFKKENIFVSTDSEHYKKICETTGVSVLMRPKELATEFATSYQVNKHFLEPFPEDQVFVLLQVTSPLRTGRHIQEAFALYLNGEADHVVSFTKVDKSPTLFTTLDEGSYIKDSVGLGKNYRRQDEKLLYYPNGAIYISSKNAYLRDETYFSEKTQAYLMKKEDSVDVDDRFDFMAVIGRIYFDYQKREKKNSRFYAEKIEKLVHKQSQSNIILGDSRLLNLSLEGFDNLSIGGITLNTLLDNIDQLLTKKLHTVIISLGINDFIVGYDLETIEHNVDRLFNILNDHCQSLYVTTIAYSLFRDGVNNEDVKKINEFILDKTEKMGLYCIDLNETMAEEGHLKYEYTSDGIHYNESGQEVVNRMIGLSTCI</sequence>
<dbReference type="InterPro" id="IPR029044">
    <property type="entry name" value="Nucleotide-diphossugar_trans"/>
</dbReference>
<dbReference type="PANTHER" id="PTHR21485:SF6">
    <property type="entry name" value="N-ACYLNEURAMINATE CYTIDYLYLTRANSFERASE-RELATED"/>
    <property type="match status" value="1"/>
</dbReference>
<comment type="caution">
    <text evidence="2">The sequence shown here is derived from an EMBL/GenBank/DDBJ whole genome shotgun (WGS) entry which is preliminary data.</text>
</comment>
<dbReference type="Pfam" id="PF13472">
    <property type="entry name" value="Lipase_GDSL_2"/>
    <property type="match status" value="1"/>
</dbReference>
<evidence type="ECO:0000313" key="3">
    <source>
        <dbReference type="Proteomes" id="UP001228446"/>
    </source>
</evidence>
<evidence type="ECO:0000313" key="2">
    <source>
        <dbReference type="EMBL" id="MDQ8834078.1"/>
    </source>
</evidence>
<accession>A0ABU1B5G3</accession>
<feature type="domain" description="SGNH hydrolase-type esterase" evidence="1">
    <location>
        <begin position="265"/>
        <end position="398"/>
    </location>
</feature>
<dbReference type="Proteomes" id="UP001228446">
    <property type="component" value="Unassembled WGS sequence"/>
</dbReference>
<dbReference type="Gene3D" id="3.40.50.1110">
    <property type="entry name" value="SGNH hydrolase"/>
    <property type="match status" value="1"/>
</dbReference>
<protein>
    <submittedName>
        <fullName evidence="2">GDSL-type esterase/lipase family protein</fullName>
    </submittedName>
</protein>
<dbReference type="EMBL" id="JAVIBX010000056">
    <property type="protein sequence ID" value="MDQ8834078.1"/>
    <property type="molecule type" value="Genomic_DNA"/>
</dbReference>
<gene>
    <name evidence="2" type="ORF">RFF62_09890</name>
</gene>
<keyword evidence="3" id="KW-1185">Reference proteome</keyword>
<dbReference type="InterPro" id="IPR003329">
    <property type="entry name" value="Cytidylyl_trans"/>
</dbReference>
<name>A0ABU1B5G3_9STRE</name>
<dbReference type="SUPFAM" id="SSF52266">
    <property type="entry name" value="SGNH hydrolase"/>
    <property type="match status" value="1"/>
</dbReference>
<reference evidence="2 3" key="1">
    <citation type="submission" date="2023-08" db="EMBL/GenBank/DDBJ databases">
        <title>Streptococcus ruminantium-associated sheep mastitis outbreak detected in Italy is distinct from bovine isolates.</title>
        <authorList>
            <person name="Rosa M.N."/>
            <person name="Vezina B."/>
            <person name="Tola S."/>
        </authorList>
    </citation>
    <scope>NUCLEOTIDE SEQUENCE [LARGE SCALE GENOMIC DNA]</scope>
    <source>
        <strain evidence="2 3">OM6730</strain>
    </source>
</reference>
<organism evidence="2 3">
    <name type="scientific">Streptococcus ruminantium</name>
    <dbReference type="NCBI Taxonomy" id="1917441"/>
    <lineage>
        <taxon>Bacteria</taxon>
        <taxon>Bacillati</taxon>
        <taxon>Bacillota</taxon>
        <taxon>Bacilli</taxon>
        <taxon>Lactobacillales</taxon>
        <taxon>Streptococcaceae</taxon>
        <taxon>Streptococcus</taxon>
    </lineage>
</organism>
<proteinExistence type="predicted"/>
<dbReference type="Pfam" id="PF02348">
    <property type="entry name" value="CTP_transf_3"/>
    <property type="match status" value="1"/>
</dbReference>
<dbReference type="RefSeq" id="WP_308938347.1">
    <property type="nucleotide sequence ID" value="NZ_JAVIBP010000043.1"/>
</dbReference>
<dbReference type="CDD" id="cd02513">
    <property type="entry name" value="CMP-NeuAc_Synthase"/>
    <property type="match status" value="1"/>
</dbReference>
<dbReference type="InterPro" id="IPR036514">
    <property type="entry name" value="SGNH_hydro_sf"/>
</dbReference>
<dbReference type="PANTHER" id="PTHR21485">
    <property type="entry name" value="HAD SUPERFAMILY MEMBERS CMAS AND KDSC"/>
    <property type="match status" value="1"/>
</dbReference>